<accession>A0ABP7W1C8</accession>
<dbReference type="EMBL" id="BAABCT010000008">
    <property type="protein sequence ID" value="GAA4078479.1"/>
    <property type="molecule type" value="Genomic_DNA"/>
</dbReference>
<reference evidence="2" key="1">
    <citation type="journal article" date="2019" name="Int. J. Syst. Evol. Microbiol.">
        <title>The Global Catalogue of Microorganisms (GCM) 10K type strain sequencing project: providing services to taxonomists for standard genome sequencing and annotation.</title>
        <authorList>
            <consortium name="The Broad Institute Genomics Platform"/>
            <consortium name="The Broad Institute Genome Sequencing Center for Infectious Disease"/>
            <person name="Wu L."/>
            <person name="Ma J."/>
        </authorList>
    </citation>
    <scope>NUCLEOTIDE SEQUENCE [LARGE SCALE GENOMIC DNA]</scope>
    <source>
        <strain evidence="2">JCM 17069</strain>
    </source>
</reference>
<sequence>MPIKTYNKTNFHKYTFCIFKEVDVDAIKDLKLNYKSKSGSCYYFVENGVYRLSNHWSRVANCKWRLVSNSAVTLSAVEVPNPNRTKLGYANWSDFYSDNDVDKMYFLEADYESKTVNFYHKQSLNYSSDKVLRSSSETTKLIKQIRTLFEETAWAKYLNYENIDVLRKEIIEEMITTNQTFQEIRRRFLG</sequence>
<evidence type="ECO:0000313" key="1">
    <source>
        <dbReference type="EMBL" id="GAA4078479.1"/>
    </source>
</evidence>
<organism evidence="1 2">
    <name type="scientific">Flavobacterium cheonanense</name>
    <dbReference type="NCBI Taxonomy" id="706183"/>
    <lineage>
        <taxon>Bacteria</taxon>
        <taxon>Pseudomonadati</taxon>
        <taxon>Bacteroidota</taxon>
        <taxon>Flavobacteriia</taxon>
        <taxon>Flavobacteriales</taxon>
        <taxon>Flavobacteriaceae</taxon>
        <taxon>Flavobacterium</taxon>
    </lineage>
</organism>
<gene>
    <name evidence="1" type="ORF">GCM10022389_25660</name>
</gene>
<proteinExistence type="predicted"/>
<comment type="caution">
    <text evidence="1">The sequence shown here is derived from an EMBL/GenBank/DDBJ whole genome shotgun (WGS) entry which is preliminary data.</text>
</comment>
<protein>
    <submittedName>
        <fullName evidence="1">Uncharacterized protein</fullName>
    </submittedName>
</protein>
<keyword evidence="2" id="KW-1185">Reference proteome</keyword>
<name>A0ABP7W1C8_9FLAO</name>
<dbReference type="RefSeq" id="WP_344817081.1">
    <property type="nucleotide sequence ID" value="NZ_BAABCT010000008.1"/>
</dbReference>
<evidence type="ECO:0000313" key="2">
    <source>
        <dbReference type="Proteomes" id="UP001500367"/>
    </source>
</evidence>
<dbReference type="Proteomes" id="UP001500367">
    <property type="component" value="Unassembled WGS sequence"/>
</dbReference>